<dbReference type="EMBL" id="JAIWYP010000003">
    <property type="protein sequence ID" value="KAH3847116.1"/>
    <property type="molecule type" value="Genomic_DNA"/>
</dbReference>
<name>A0A9D4KWD7_DREPO</name>
<keyword evidence="2" id="KW-1185">Reference proteome</keyword>
<dbReference type="Proteomes" id="UP000828390">
    <property type="component" value="Unassembled WGS sequence"/>
</dbReference>
<evidence type="ECO:0000313" key="1">
    <source>
        <dbReference type="EMBL" id="KAH3847116.1"/>
    </source>
</evidence>
<gene>
    <name evidence="1" type="ORF">DPMN_089430</name>
</gene>
<reference evidence="1" key="1">
    <citation type="journal article" date="2019" name="bioRxiv">
        <title>The Genome of the Zebra Mussel, Dreissena polymorpha: A Resource for Invasive Species Research.</title>
        <authorList>
            <person name="McCartney M.A."/>
            <person name="Auch B."/>
            <person name="Kono T."/>
            <person name="Mallez S."/>
            <person name="Zhang Y."/>
            <person name="Obille A."/>
            <person name="Becker A."/>
            <person name="Abrahante J.E."/>
            <person name="Garbe J."/>
            <person name="Badalamenti J.P."/>
            <person name="Herman A."/>
            <person name="Mangelson H."/>
            <person name="Liachko I."/>
            <person name="Sullivan S."/>
            <person name="Sone E.D."/>
            <person name="Koren S."/>
            <person name="Silverstein K.A.T."/>
            <person name="Beckman K.B."/>
            <person name="Gohl D.M."/>
        </authorList>
    </citation>
    <scope>NUCLEOTIDE SEQUENCE</scope>
    <source>
        <strain evidence="1">Duluth1</strain>
        <tissue evidence="1">Whole animal</tissue>
    </source>
</reference>
<reference evidence="1" key="2">
    <citation type="submission" date="2020-11" db="EMBL/GenBank/DDBJ databases">
        <authorList>
            <person name="McCartney M.A."/>
            <person name="Auch B."/>
            <person name="Kono T."/>
            <person name="Mallez S."/>
            <person name="Becker A."/>
            <person name="Gohl D.M."/>
            <person name="Silverstein K.A.T."/>
            <person name="Koren S."/>
            <person name="Bechman K.B."/>
            <person name="Herman A."/>
            <person name="Abrahante J.E."/>
            <person name="Garbe J."/>
        </authorList>
    </citation>
    <scope>NUCLEOTIDE SEQUENCE</scope>
    <source>
        <strain evidence="1">Duluth1</strain>
        <tissue evidence="1">Whole animal</tissue>
    </source>
</reference>
<organism evidence="1 2">
    <name type="scientific">Dreissena polymorpha</name>
    <name type="common">Zebra mussel</name>
    <name type="synonym">Mytilus polymorpha</name>
    <dbReference type="NCBI Taxonomy" id="45954"/>
    <lineage>
        <taxon>Eukaryota</taxon>
        <taxon>Metazoa</taxon>
        <taxon>Spiralia</taxon>
        <taxon>Lophotrochozoa</taxon>
        <taxon>Mollusca</taxon>
        <taxon>Bivalvia</taxon>
        <taxon>Autobranchia</taxon>
        <taxon>Heteroconchia</taxon>
        <taxon>Euheterodonta</taxon>
        <taxon>Imparidentia</taxon>
        <taxon>Neoheterodontei</taxon>
        <taxon>Myida</taxon>
        <taxon>Dreissenoidea</taxon>
        <taxon>Dreissenidae</taxon>
        <taxon>Dreissena</taxon>
    </lineage>
</organism>
<protein>
    <submittedName>
        <fullName evidence="1">Uncharacterized protein</fullName>
    </submittedName>
</protein>
<proteinExistence type="predicted"/>
<sequence length="137" mass="15374">MARSSSAVHSSRETLVRYRRRLHTTDPPGNTYPTHRLNLPGKTLSHRLILTPQAKTHTQAQIHRLIHTGTHLGSWKYSPQVTHLHTSADTVAREQWSSHQASASIPLAPHHAAWPRHMNDASRVPLCRGRGTGTTRL</sequence>
<comment type="caution">
    <text evidence="1">The sequence shown here is derived from an EMBL/GenBank/DDBJ whole genome shotgun (WGS) entry which is preliminary data.</text>
</comment>
<dbReference type="AlphaFoldDB" id="A0A9D4KWD7"/>
<accession>A0A9D4KWD7</accession>
<evidence type="ECO:0000313" key="2">
    <source>
        <dbReference type="Proteomes" id="UP000828390"/>
    </source>
</evidence>